<evidence type="ECO:0000313" key="3">
    <source>
        <dbReference type="EMBL" id="ULU08671.1"/>
    </source>
</evidence>
<dbReference type="InterPro" id="IPR021942">
    <property type="entry name" value="DUF3557"/>
</dbReference>
<feature type="region of interest" description="Disordered" evidence="1">
    <location>
        <begin position="245"/>
        <end position="264"/>
    </location>
</feature>
<protein>
    <submittedName>
        <fullName evidence="3">Uncharacterized protein</fullName>
    </submittedName>
</protein>
<dbReference type="AlphaFoldDB" id="A0AAE9DQP4"/>
<evidence type="ECO:0000313" key="4">
    <source>
        <dbReference type="Proteomes" id="UP000827892"/>
    </source>
</evidence>
<reference evidence="3 4" key="1">
    <citation type="submission" date="2022-05" db="EMBL/GenBank/DDBJ databases">
        <title>Chromosome-level reference genomes for two strains of Caenorhabditis briggsae: an improved platform for comparative genomics.</title>
        <authorList>
            <person name="Stevens L."/>
            <person name="Andersen E.C."/>
        </authorList>
    </citation>
    <scope>NUCLEOTIDE SEQUENCE [LARGE SCALE GENOMIC DNA]</scope>
    <source>
        <strain evidence="3">QX1410_ONT</strain>
        <tissue evidence="3">Whole-organism</tissue>
    </source>
</reference>
<keyword evidence="2" id="KW-1133">Transmembrane helix</keyword>
<feature type="transmembrane region" description="Helical" evidence="2">
    <location>
        <begin position="394"/>
        <end position="415"/>
    </location>
</feature>
<keyword evidence="2" id="KW-0472">Membrane</keyword>
<gene>
    <name evidence="3" type="ORF">L3Y34_019695</name>
</gene>
<organism evidence="3 4">
    <name type="scientific">Caenorhabditis briggsae</name>
    <dbReference type="NCBI Taxonomy" id="6238"/>
    <lineage>
        <taxon>Eukaryota</taxon>
        <taxon>Metazoa</taxon>
        <taxon>Ecdysozoa</taxon>
        <taxon>Nematoda</taxon>
        <taxon>Chromadorea</taxon>
        <taxon>Rhabditida</taxon>
        <taxon>Rhabditina</taxon>
        <taxon>Rhabditomorpha</taxon>
        <taxon>Rhabditoidea</taxon>
        <taxon>Rhabditidae</taxon>
        <taxon>Peloderinae</taxon>
        <taxon>Caenorhabditis</taxon>
    </lineage>
</organism>
<dbReference type="Pfam" id="PF12078">
    <property type="entry name" value="DUF3557"/>
    <property type="match status" value="1"/>
</dbReference>
<keyword evidence="2" id="KW-0812">Transmembrane</keyword>
<proteinExistence type="predicted"/>
<feature type="transmembrane region" description="Helical" evidence="2">
    <location>
        <begin position="422"/>
        <end position="442"/>
    </location>
</feature>
<evidence type="ECO:0000256" key="1">
    <source>
        <dbReference type="SAM" id="MobiDB-lite"/>
    </source>
</evidence>
<dbReference type="EMBL" id="CP090892">
    <property type="protein sequence ID" value="ULU08671.1"/>
    <property type="molecule type" value="Genomic_DNA"/>
</dbReference>
<dbReference type="PANTHER" id="PTHR31379:SF1">
    <property type="entry name" value="F-BOX C PROTEIN-RELATED"/>
    <property type="match status" value="1"/>
</dbReference>
<evidence type="ECO:0000256" key="2">
    <source>
        <dbReference type="SAM" id="Phobius"/>
    </source>
</evidence>
<dbReference type="Proteomes" id="UP000827892">
    <property type="component" value="Chromosome II"/>
</dbReference>
<name>A0AAE9DQP4_CAEBR</name>
<sequence length="467" mass="55038">MSVTLAYPAMGPILEFMEANKSYSRVLKLDLKLKNVIFRIDLTSRCPSLHAIDKSTTLRLAFLEFRTNSIQINDTYYILSHCKQKYLENQEQIKDKSSREALEPGEIQIDGNFLSKYRKFVKLRIENEFGDESVRRLPQNLEIHMALKKLFNFLLGGRKTPIKVADELVLDLKKGDILRLPENLKIWVKTLNSERTDFEEILPILDPSCLPLETLKLENAQLHNLHNLVFRTAQNVEIWGVHDEDSENLDSDDDSDEEDEEDDEELWLSEFQKLPNKNIFIDYDIYNREKIVDLIKYWMENGKEIGTCFSFERGRQKVDEEVDQIKKEIGGYYRRRVALGYALILPINDETELMVIGAKMSKLRRRALHLVVQPKVVCSHWTDKFFKIVYSNQIIYALFAGFVFIIALIPYFFMLGRNANSWIAALFVVIYTILLFIIGAFWTDYSIFYWDDHWDYYNTEMFHMFMK</sequence>
<dbReference type="PANTHER" id="PTHR31379">
    <property type="entry name" value="F-BOX C PROTEIN-RELATED-RELATED"/>
    <property type="match status" value="1"/>
</dbReference>
<accession>A0AAE9DQP4</accession>